<dbReference type="NCBIfam" id="TIGR01549">
    <property type="entry name" value="HAD-SF-IA-v1"/>
    <property type="match status" value="1"/>
</dbReference>
<dbReference type="InterPro" id="IPR041492">
    <property type="entry name" value="HAD_2"/>
</dbReference>
<dbReference type="InterPro" id="IPR050155">
    <property type="entry name" value="HAD-like_hydrolase_sf"/>
</dbReference>
<evidence type="ECO:0000256" key="1">
    <source>
        <dbReference type="ARBA" id="ARBA00007958"/>
    </source>
</evidence>
<evidence type="ECO:0000313" key="3">
    <source>
        <dbReference type="Proteomes" id="UP000510821"/>
    </source>
</evidence>
<reference evidence="3" key="1">
    <citation type="submission" date="2020-07" db="EMBL/GenBank/DDBJ databases">
        <title>Metabolic diversity and evolutionary history of the archaeal phylum ###Micrarchaeota### uncovered from a freshwater lake metagenome.</title>
        <authorList>
            <person name="Kadnikov V.V."/>
            <person name="Savvichev A.S."/>
            <person name="Mardanov A.V."/>
            <person name="Beletsky A.V."/>
            <person name="Chupakov A.V."/>
            <person name="Kokryatskaya N.M."/>
            <person name="Pimenov N.V."/>
            <person name="Ravin N.V."/>
        </authorList>
    </citation>
    <scope>NUCLEOTIDE SEQUENCE [LARGE SCALE GENOMIC DNA]</scope>
</reference>
<dbReference type="Gene3D" id="3.40.50.1000">
    <property type="entry name" value="HAD superfamily/HAD-like"/>
    <property type="match status" value="1"/>
</dbReference>
<comment type="similarity">
    <text evidence="1">Belongs to the HAD-like hydrolase superfamily.</text>
</comment>
<dbReference type="AlphaFoldDB" id="A0A7D5XCS6"/>
<dbReference type="KEGG" id="flt:Sv326_1070"/>
<name>A0A7D5XCS6_FERL1</name>
<protein>
    <submittedName>
        <fullName evidence="2">HAD family hydrolase</fullName>
    </submittedName>
</protein>
<sequence>MLDFVIFDYDGTLLDSLEITYQSFRKAFSELGYGDMGLEFFRREFSMNHDEMYKKMGVGEGRVKEVEDAWLDCWEEMRGDIRLFPQTVPALEKLRELEVGMGLVSDGRGLRIREDLVRFDIGRFFSVVMTREDAIERKPSPKSLLVALERIKKDCGECIYVGDRVEDIQAGRAARMMTGCVCNGTHKLEWMLKEKPDFIFSDVSAVPEIFG</sequence>
<dbReference type="GO" id="GO:0008967">
    <property type="term" value="F:phosphoglycolate phosphatase activity"/>
    <property type="evidence" value="ECO:0007669"/>
    <property type="project" value="TreeGrafter"/>
</dbReference>
<dbReference type="InterPro" id="IPR023198">
    <property type="entry name" value="PGP-like_dom2"/>
</dbReference>
<proteinExistence type="inferred from homology"/>
<evidence type="ECO:0000313" key="2">
    <source>
        <dbReference type="EMBL" id="QLJ53245.1"/>
    </source>
</evidence>
<dbReference type="InterPro" id="IPR006439">
    <property type="entry name" value="HAD-SF_hydro_IA"/>
</dbReference>
<dbReference type="Proteomes" id="UP000510821">
    <property type="component" value="Chromosome"/>
</dbReference>
<dbReference type="Gene3D" id="1.10.150.240">
    <property type="entry name" value="Putative phosphatase, domain 2"/>
    <property type="match status" value="1"/>
</dbReference>
<dbReference type="EMBL" id="CP058998">
    <property type="protein sequence ID" value="QLJ53245.1"/>
    <property type="molecule type" value="Genomic_DNA"/>
</dbReference>
<dbReference type="Pfam" id="PF13419">
    <property type="entry name" value="HAD_2"/>
    <property type="match status" value="1"/>
</dbReference>
<dbReference type="SFLD" id="SFLDS00003">
    <property type="entry name" value="Haloacid_Dehalogenase"/>
    <property type="match status" value="1"/>
</dbReference>
<dbReference type="PANTHER" id="PTHR43434">
    <property type="entry name" value="PHOSPHOGLYCOLATE PHOSPHATASE"/>
    <property type="match status" value="1"/>
</dbReference>
<dbReference type="InterPro" id="IPR036412">
    <property type="entry name" value="HAD-like_sf"/>
</dbReference>
<dbReference type="InterPro" id="IPR023214">
    <property type="entry name" value="HAD_sf"/>
</dbReference>
<dbReference type="SFLD" id="SFLDG01129">
    <property type="entry name" value="C1.5:_HAD__Beta-PGM__Phosphata"/>
    <property type="match status" value="1"/>
</dbReference>
<dbReference type="SUPFAM" id="SSF56784">
    <property type="entry name" value="HAD-like"/>
    <property type="match status" value="1"/>
</dbReference>
<dbReference type="PANTHER" id="PTHR43434:SF1">
    <property type="entry name" value="PHOSPHOGLYCOLATE PHOSPHATASE"/>
    <property type="match status" value="1"/>
</dbReference>
<dbReference type="GO" id="GO:0006281">
    <property type="term" value="P:DNA repair"/>
    <property type="evidence" value="ECO:0007669"/>
    <property type="project" value="TreeGrafter"/>
</dbReference>
<organism evidence="2 3">
    <name type="scientific">Fermentimicrarchaeum limneticum</name>
    <dbReference type="NCBI Taxonomy" id="2795018"/>
    <lineage>
        <taxon>Archaea</taxon>
        <taxon>Candidatus Micrarchaeota</taxon>
        <taxon>Candidatus Fermentimicrarchaeales</taxon>
        <taxon>Candidatus Fermentimicrarchaeaceae</taxon>
        <taxon>Candidatus Fermentimicrarchaeum</taxon>
    </lineage>
</organism>
<keyword evidence="2" id="KW-0378">Hydrolase</keyword>
<gene>
    <name evidence="2" type="ORF">Sv326_1070</name>
</gene>
<accession>A0A7D5XCS6</accession>